<name>A0A4Q8QBC7_9FLAO</name>
<dbReference type="Proteomes" id="UP000291981">
    <property type="component" value="Unassembled WGS sequence"/>
</dbReference>
<dbReference type="AlphaFoldDB" id="A0A4Q8QBC7"/>
<protein>
    <submittedName>
        <fullName evidence="1">Uncharacterized protein</fullName>
    </submittedName>
</protein>
<keyword evidence="2" id="KW-1185">Reference proteome</keyword>
<evidence type="ECO:0000313" key="2">
    <source>
        <dbReference type="Proteomes" id="UP000291981"/>
    </source>
</evidence>
<proteinExistence type="predicted"/>
<reference evidence="1 2" key="1">
    <citation type="submission" date="2019-02" db="EMBL/GenBank/DDBJ databases">
        <title>Draft genome sequence of Muricauda sp. 176CP4-71.</title>
        <authorList>
            <person name="Park J.-S."/>
        </authorList>
    </citation>
    <scope>NUCLEOTIDE SEQUENCE [LARGE SCALE GENOMIC DNA]</scope>
    <source>
        <strain evidence="1 2">176CP4-71</strain>
    </source>
</reference>
<evidence type="ECO:0000313" key="1">
    <source>
        <dbReference type="EMBL" id="TAI46954.1"/>
    </source>
</evidence>
<comment type="caution">
    <text evidence="1">The sequence shown here is derived from an EMBL/GenBank/DDBJ whole genome shotgun (WGS) entry which is preliminary data.</text>
</comment>
<organism evidence="1 2">
    <name type="scientific">Flagellimonas allohymeniacidonis</name>
    <dbReference type="NCBI Taxonomy" id="2517819"/>
    <lineage>
        <taxon>Bacteria</taxon>
        <taxon>Pseudomonadati</taxon>
        <taxon>Bacteroidota</taxon>
        <taxon>Flavobacteriia</taxon>
        <taxon>Flavobacteriales</taxon>
        <taxon>Flavobacteriaceae</taxon>
        <taxon>Flagellimonas</taxon>
    </lineage>
</organism>
<accession>A0A4Q8QBC7</accession>
<dbReference type="OrthoDB" id="1426706at2"/>
<dbReference type="EMBL" id="SGIU01000002">
    <property type="protein sequence ID" value="TAI46954.1"/>
    <property type="molecule type" value="Genomic_DNA"/>
</dbReference>
<dbReference type="RefSeq" id="WP_130613298.1">
    <property type="nucleotide sequence ID" value="NZ_SGIU01000002.1"/>
</dbReference>
<sequence length="186" mass="21257">MILTEENIDDRKIEQLVGESIKLNWRKPEAKGGPGLFLKSFINKSGGFESIPIDSKCNLEKRINGLLLHTNFSNKIALIPIPKDDILEIKITRGKEEINPTPFYPMWILMKLGVSVLKARYFGLRMNQYSIGPMELNITARNYEMDFVANGFLFERQLDFLKGLDLGDKLNVILKGKGKPHKIYSE</sequence>
<gene>
    <name evidence="1" type="ORF">EW142_09650</name>
</gene>